<keyword evidence="3" id="KW-1185">Reference proteome</keyword>
<sequence>METAIVAACSAVLLLGAGFHVYWGLGGRTGAGVSLPQREDGSPAVKETAAGALAVGVVLVLVLLLLLGFAGLIQLPIPRRLLKIGLILWALIFTLRALSWSRYFGLFKRVRNTRFGRYDSLLYSPSCLLLGLGLFCLAMADAGIASR</sequence>
<evidence type="ECO:0000313" key="3">
    <source>
        <dbReference type="Proteomes" id="UP001276840"/>
    </source>
</evidence>
<keyword evidence="1" id="KW-1133">Transmembrane helix</keyword>
<reference evidence="2 3" key="1">
    <citation type="submission" date="2023-08" db="EMBL/GenBank/DDBJ databases">
        <title>Implementing the SeqCode for naming new Mesorhizobium species isolated from Vachellia karroo root nodules.</title>
        <authorList>
            <person name="Van Lill M."/>
        </authorList>
    </citation>
    <scope>NUCLEOTIDE SEQUENCE [LARGE SCALE GENOMIC DNA]</scope>
    <source>
        <strain evidence="2 3">MSK 1335</strain>
    </source>
</reference>
<name>A0ABU4ZQA4_9HYPH</name>
<feature type="transmembrane region" description="Helical" evidence="1">
    <location>
        <begin position="50"/>
        <end position="69"/>
    </location>
</feature>
<keyword evidence="1" id="KW-0472">Membrane</keyword>
<dbReference type="Proteomes" id="UP001276840">
    <property type="component" value="Unassembled WGS sequence"/>
</dbReference>
<dbReference type="InterPro" id="IPR025058">
    <property type="entry name" value="DUF3995"/>
</dbReference>
<dbReference type="Pfam" id="PF13160">
    <property type="entry name" value="DUF3995"/>
    <property type="match status" value="1"/>
</dbReference>
<feature type="transmembrane region" description="Helical" evidence="1">
    <location>
        <begin position="121"/>
        <end position="140"/>
    </location>
</feature>
<protein>
    <submittedName>
        <fullName evidence="2">DUF3995 domain-containing protein</fullName>
    </submittedName>
</protein>
<comment type="caution">
    <text evidence="2">The sequence shown here is derived from an EMBL/GenBank/DDBJ whole genome shotgun (WGS) entry which is preliminary data.</text>
</comment>
<evidence type="ECO:0000256" key="1">
    <source>
        <dbReference type="SAM" id="Phobius"/>
    </source>
</evidence>
<keyword evidence="1" id="KW-0812">Transmembrane</keyword>
<organism evidence="2 3">
    <name type="scientific">Mesorhizobium montanum</name>
    <dbReference type="NCBI Taxonomy" id="3072323"/>
    <lineage>
        <taxon>Bacteria</taxon>
        <taxon>Pseudomonadati</taxon>
        <taxon>Pseudomonadota</taxon>
        <taxon>Alphaproteobacteria</taxon>
        <taxon>Hyphomicrobiales</taxon>
        <taxon>Phyllobacteriaceae</taxon>
        <taxon>Mesorhizobium</taxon>
    </lineage>
</organism>
<gene>
    <name evidence="2" type="ORF">RFM68_24100</name>
</gene>
<feature type="transmembrane region" description="Helical" evidence="1">
    <location>
        <begin position="81"/>
        <end position="101"/>
    </location>
</feature>
<dbReference type="RefSeq" id="WP_320235529.1">
    <property type="nucleotide sequence ID" value="NZ_JAVIJF010000019.1"/>
</dbReference>
<evidence type="ECO:0000313" key="2">
    <source>
        <dbReference type="EMBL" id="MDX8527588.1"/>
    </source>
</evidence>
<accession>A0ABU4ZQA4</accession>
<dbReference type="EMBL" id="JAVIJF010000019">
    <property type="protein sequence ID" value="MDX8527588.1"/>
    <property type="molecule type" value="Genomic_DNA"/>
</dbReference>
<proteinExistence type="predicted"/>